<dbReference type="Proteomes" id="UP001595799">
    <property type="component" value="Unassembled WGS sequence"/>
</dbReference>
<dbReference type="PANTHER" id="PTHR43334:SF1">
    <property type="entry name" value="3-HYDROXYPROPIONATE--COA LIGASE [ADP-FORMING]"/>
    <property type="match status" value="1"/>
</dbReference>
<organism evidence="8 9">
    <name type="scientific">Fodinicurvata halophila</name>
    <dbReference type="NCBI Taxonomy" id="1419723"/>
    <lineage>
        <taxon>Bacteria</taxon>
        <taxon>Pseudomonadati</taxon>
        <taxon>Pseudomonadota</taxon>
        <taxon>Alphaproteobacteria</taxon>
        <taxon>Rhodospirillales</taxon>
        <taxon>Rhodovibrionaceae</taxon>
        <taxon>Fodinicurvata</taxon>
    </lineage>
</organism>
<dbReference type="PROSITE" id="PS51186">
    <property type="entry name" value="GNAT"/>
    <property type="match status" value="1"/>
</dbReference>
<dbReference type="GO" id="GO:0016746">
    <property type="term" value="F:acyltransferase activity"/>
    <property type="evidence" value="ECO:0007669"/>
    <property type="project" value="UniProtKB-KW"/>
</dbReference>
<accession>A0ABV8UNU8</accession>
<dbReference type="SUPFAM" id="SSF51735">
    <property type="entry name" value="NAD(P)-binding Rossmann-fold domains"/>
    <property type="match status" value="1"/>
</dbReference>
<evidence type="ECO:0000256" key="4">
    <source>
        <dbReference type="ARBA" id="ARBA00022840"/>
    </source>
</evidence>
<dbReference type="SUPFAM" id="SSF56059">
    <property type="entry name" value="Glutathione synthetase ATP-binding domain-like"/>
    <property type="match status" value="1"/>
</dbReference>
<sequence>MTTRNLEAFFHPRSVALVGASGRKGSVGHFLARNLFHSGFQGPIMPVNPRRDSIEGVLAYPSVSSLPRVPDLAIVCTPPDTVPDITRELAEQGTKAVVVVTAGFGEGGQEAGRSLRQAMLDAARPHTLRIVGPNCVGLLAPRQGLNASFAHQAALPGDMAFVTQSGAIVTAMLDWASGRGIGFSHVVSLGDMADVDFGDMLDYLAVDPQTRAVMLYVEAVTDARKFMSAARACARIKPVIVIKGGRVAEAAKAATSHTGALAGADEVYDAAFRRAGVLRVFTLEELFDAVQTLATSTPLRHGDHDRLAILTNGGGLGVLATDALIEHKGHLAELSDETMQGLDAALPPTWSHGNPVDIVGDADPERYRNATQNLLEDKGVDALLVMHCPVAVADPNAVAESVIESVQARPSRKRKPIFTAWLGDQAVANSRSLFAESHIPTYDTPERAVRSFMHLVRYRRGQEELMETPASLPDEKDPDRESVQALLEEALAEGREWLSEPEAKALLSCYGVATVETRKATDPDEAVRQAEEIGFPVAIKILSPDITHKSDVGGVKLDLANSDRVRIAAEEMLKRVHQARPEARVDGFSVQAMCRRPGAQELILGLTEDRQFGPVILFGEGGTAVEVIRDKAVGLPPLNMALAHSLMAETRIYDRLKGYRAQEPADLDAIAAALMHISQIAAERPEVQEIDINPLLADAEGVIALDARVRLRPREEVDHSRGPAYRLAIRPYPRLLEQWGHLLDGTEVFVRPIRPEDEPALSALYKHLTPDDVRMRFFSHMAELSHESAARFTQIDYNREMALVAISPENAAELWGVARIAADPENERAEYAVAVRSDLKGRGLGYLLMRRILDYAARRGIHEVWGDVLSENTRMLELVKDLGFERRLLAEDPNIVRVSKTLGPAAATEKA</sequence>
<dbReference type="InterPro" id="IPR051538">
    <property type="entry name" value="Acyl-CoA_Synth/Transferase"/>
</dbReference>
<comment type="caution">
    <text evidence="8">The sequence shown here is derived from an EMBL/GenBank/DDBJ whole genome shotgun (WGS) entry which is preliminary data.</text>
</comment>
<name>A0ABV8UNU8_9PROT</name>
<dbReference type="Gene3D" id="3.40.50.261">
    <property type="entry name" value="Succinyl-CoA synthetase domains"/>
    <property type="match status" value="2"/>
</dbReference>
<keyword evidence="8" id="KW-0808">Transferase</keyword>
<evidence type="ECO:0000259" key="7">
    <source>
        <dbReference type="PROSITE" id="PS51186"/>
    </source>
</evidence>
<keyword evidence="8" id="KW-0012">Acyltransferase</keyword>
<keyword evidence="3 5" id="KW-0547">Nucleotide-binding</keyword>
<dbReference type="InterPro" id="IPR036291">
    <property type="entry name" value="NAD(P)-bd_dom_sf"/>
</dbReference>
<evidence type="ECO:0000256" key="2">
    <source>
        <dbReference type="ARBA" id="ARBA00022598"/>
    </source>
</evidence>
<proteinExistence type="predicted"/>
<keyword evidence="1" id="KW-0816">Tricarboxylic acid cycle</keyword>
<keyword evidence="9" id="KW-1185">Reference proteome</keyword>
<dbReference type="Gene3D" id="3.30.1490.20">
    <property type="entry name" value="ATP-grasp fold, A domain"/>
    <property type="match status" value="1"/>
</dbReference>
<evidence type="ECO:0000259" key="6">
    <source>
        <dbReference type="PROSITE" id="PS50975"/>
    </source>
</evidence>
<evidence type="ECO:0000313" key="9">
    <source>
        <dbReference type="Proteomes" id="UP001595799"/>
    </source>
</evidence>
<dbReference type="InterPro" id="IPR000182">
    <property type="entry name" value="GNAT_dom"/>
</dbReference>
<keyword evidence="4 5" id="KW-0067">ATP-binding</keyword>
<dbReference type="Pfam" id="PF19045">
    <property type="entry name" value="Ligase_CoA_2"/>
    <property type="match status" value="1"/>
</dbReference>
<dbReference type="Gene3D" id="3.30.470.20">
    <property type="entry name" value="ATP-grasp fold, B domain"/>
    <property type="match status" value="1"/>
</dbReference>
<evidence type="ECO:0000256" key="3">
    <source>
        <dbReference type="ARBA" id="ARBA00022741"/>
    </source>
</evidence>
<feature type="domain" description="ATP-grasp" evidence="6">
    <location>
        <begin position="504"/>
        <end position="540"/>
    </location>
</feature>
<dbReference type="Pfam" id="PF00583">
    <property type="entry name" value="Acetyltransf_1"/>
    <property type="match status" value="1"/>
</dbReference>
<dbReference type="SMART" id="SM00881">
    <property type="entry name" value="CoA_binding"/>
    <property type="match status" value="1"/>
</dbReference>
<dbReference type="EC" id="2.3.1.-" evidence="8"/>
<dbReference type="Gene3D" id="3.40.630.30">
    <property type="match status" value="1"/>
</dbReference>
<evidence type="ECO:0000256" key="5">
    <source>
        <dbReference type="PROSITE-ProRule" id="PRU00409"/>
    </source>
</evidence>
<evidence type="ECO:0000256" key="1">
    <source>
        <dbReference type="ARBA" id="ARBA00022532"/>
    </source>
</evidence>
<dbReference type="SUPFAM" id="SSF52210">
    <property type="entry name" value="Succinyl-CoA synthetase domains"/>
    <property type="match status" value="2"/>
</dbReference>
<dbReference type="EMBL" id="JBHSCW010000007">
    <property type="protein sequence ID" value="MFC4352407.1"/>
    <property type="molecule type" value="Genomic_DNA"/>
</dbReference>
<dbReference type="RefSeq" id="WP_382422758.1">
    <property type="nucleotide sequence ID" value="NZ_JBHSCW010000007.1"/>
</dbReference>
<dbReference type="InterPro" id="IPR016181">
    <property type="entry name" value="Acyl_CoA_acyltransferase"/>
</dbReference>
<dbReference type="InterPro" id="IPR011761">
    <property type="entry name" value="ATP-grasp"/>
</dbReference>
<dbReference type="Pfam" id="PF13607">
    <property type="entry name" value="Succ_CoA_lig"/>
    <property type="match status" value="1"/>
</dbReference>
<dbReference type="Pfam" id="PF13549">
    <property type="entry name" value="ATP-grasp_5"/>
    <property type="match status" value="1"/>
</dbReference>
<protein>
    <submittedName>
        <fullName evidence="8">GNAT family N-acetyltransferase</fullName>
        <ecNumber evidence="8">2.3.1.-</ecNumber>
    </submittedName>
</protein>
<feature type="domain" description="N-acetyltransferase" evidence="7">
    <location>
        <begin position="748"/>
        <end position="903"/>
    </location>
</feature>
<dbReference type="InterPro" id="IPR013815">
    <property type="entry name" value="ATP_grasp_subdomain_1"/>
</dbReference>
<dbReference type="InterPro" id="IPR043938">
    <property type="entry name" value="Ligase_CoA_dom"/>
</dbReference>
<dbReference type="InterPro" id="IPR032875">
    <property type="entry name" value="Succ_CoA_lig_flav_dom"/>
</dbReference>
<dbReference type="CDD" id="cd04301">
    <property type="entry name" value="NAT_SF"/>
    <property type="match status" value="1"/>
</dbReference>
<dbReference type="InterPro" id="IPR003781">
    <property type="entry name" value="CoA-bd"/>
</dbReference>
<evidence type="ECO:0000313" key="8">
    <source>
        <dbReference type="EMBL" id="MFC4352407.1"/>
    </source>
</evidence>
<dbReference type="SUPFAM" id="SSF55729">
    <property type="entry name" value="Acyl-CoA N-acyltransferases (Nat)"/>
    <property type="match status" value="1"/>
</dbReference>
<dbReference type="PANTHER" id="PTHR43334">
    <property type="entry name" value="ACETATE--COA LIGASE [ADP-FORMING]"/>
    <property type="match status" value="1"/>
</dbReference>
<reference evidence="9" key="1">
    <citation type="journal article" date="2019" name="Int. J. Syst. Evol. Microbiol.">
        <title>The Global Catalogue of Microorganisms (GCM) 10K type strain sequencing project: providing services to taxonomists for standard genome sequencing and annotation.</title>
        <authorList>
            <consortium name="The Broad Institute Genomics Platform"/>
            <consortium name="The Broad Institute Genome Sequencing Center for Infectious Disease"/>
            <person name="Wu L."/>
            <person name="Ma J."/>
        </authorList>
    </citation>
    <scope>NUCLEOTIDE SEQUENCE [LARGE SCALE GENOMIC DNA]</scope>
    <source>
        <strain evidence="9">CECT 8472</strain>
    </source>
</reference>
<keyword evidence="2" id="KW-0436">Ligase</keyword>
<gene>
    <name evidence="8" type="ORF">ACFOW6_12730</name>
</gene>
<dbReference type="Pfam" id="PF13380">
    <property type="entry name" value="CoA_binding_2"/>
    <property type="match status" value="1"/>
</dbReference>
<dbReference type="InterPro" id="IPR016102">
    <property type="entry name" value="Succinyl-CoA_synth-like"/>
</dbReference>
<dbReference type="PROSITE" id="PS50975">
    <property type="entry name" value="ATP_GRASP"/>
    <property type="match status" value="1"/>
</dbReference>
<dbReference type="Gene3D" id="3.40.50.720">
    <property type="entry name" value="NAD(P)-binding Rossmann-like Domain"/>
    <property type="match status" value="1"/>
</dbReference>